<evidence type="ECO:0000256" key="3">
    <source>
        <dbReference type="ARBA" id="ARBA00022884"/>
    </source>
</evidence>
<gene>
    <name evidence="8 9" type="primary">rpsF</name>
    <name evidence="9" type="ORF">HMPREF0908_0638</name>
</gene>
<keyword evidence="3 8" id="KW-0694">RNA-binding</keyword>
<dbReference type="STRING" id="638302.HMPREF0908_0638"/>
<evidence type="ECO:0000256" key="1">
    <source>
        <dbReference type="ARBA" id="ARBA00009512"/>
    </source>
</evidence>
<evidence type="ECO:0000313" key="9">
    <source>
        <dbReference type="EMBL" id="EEQ48908.1"/>
    </source>
</evidence>
<dbReference type="NCBIfam" id="TIGR00166">
    <property type="entry name" value="S6"/>
    <property type="match status" value="1"/>
</dbReference>
<dbReference type="Gene3D" id="3.30.70.60">
    <property type="match status" value="1"/>
</dbReference>
<dbReference type="HAMAP" id="MF_00360">
    <property type="entry name" value="Ribosomal_bS6"/>
    <property type="match status" value="1"/>
</dbReference>
<keyword evidence="4 8" id="KW-0689">Ribosomal protein</keyword>
<evidence type="ECO:0000256" key="2">
    <source>
        <dbReference type="ARBA" id="ARBA00022730"/>
    </source>
</evidence>
<keyword evidence="5 8" id="KW-0687">Ribonucleoprotein</keyword>
<evidence type="ECO:0000256" key="5">
    <source>
        <dbReference type="ARBA" id="ARBA00023274"/>
    </source>
</evidence>
<dbReference type="GO" id="GO:0003735">
    <property type="term" value="F:structural constituent of ribosome"/>
    <property type="evidence" value="ECO:0007669"/>
    <property type="project" value="InterPro"/>
</dbReference>
<dbReference type="AlphaFoldDB" id="C4V294"/>
<name>C4V294_9FIRM</name>
<dbReference type="PANTHER" id="PTHR21011:SF1">
    <property type="entry name" value="SMALL RIBOSOMAL SUBUNIT PROTEIN BS6M"/>
    <property type="match status" value="1"/>
</dbReference>
<dbReference type="HOGENOM" id="CLU_113441_5_3_9"/>
<sequence>MIYCHLSRERRVLFVCVRRRITLPPTGTAAKDQRGGDFVRLYEVIFIVKPMEEEATNAVIEKFTKLIQANGGKIEKEDRWGKKRLAYEIKDMTEGYYVLLYVNAEPACVAECDRVMKITDDLLKHMIVRADGIEE</sequence>
<proteinExistence type="inferred from homology"/>
<evidence type="ECO:0000256" key="4">
    <source>
        <dbReference type="ARBA" id="ARBA00022980"/>
    </source>
</evidence>
<dbReference type="PANTHER" id="PTHR21011">
    <property type="entry name" value="MITOCHONDRIAL 28S RIBOSOMAL PROTEIN S6"/>
    <property type="match status" value="1"/>
</dbReference>
<organism evidence="9 10">
    <name type="scientific">Selenomonas flueggei ATCC 43531</name>
    <dbReference type="NCBI Taxonomy" id="638302"/>
    <lineage>
        <taxon>Bacteria</taxon>
        <taxon>Bacillati</taxon>
        <taxon>Bacillota</taxon>
        <taxon>Negativicutes</taxon>
        <taxon>Selenomonadales</taxon>
        <taxon>Selenomonadaceae</taxon>
        <taxon>Selenomonas</taxon>
    </lineage>
</organism>
<comment type="caution">
    <text evidence="9">The sequence shown here is derived from an EMBL/GenBank/DDBJ whole genome shotgun (WGS) entry which is preliminary data.</text>
</comment>
<dbReference type="SUPFAM" id="SSF54995">
    <property type="entry name" value="Ribosomal protein S6"/>
    <property type="match status" value="1"/>
</dbReference>
<keyword evidence="2 8" id="KW-0699">rRNA-binding</keyword>
<dbReference type="InterPro" id="IPR020815">
    <property type="entry name" value="Ribosomal_bS6_CS"/>
</dbReference>
<comment type="similarity">
    <text evidence="1 8">Belongs to the bacterial ribosomal protein bS6 family.</text>
</comment>
<dbReference type="Pfam" id="PF01250">
    <property type="entry name" value="Ribosomal_S6"/>
    <property type="match status" value="1"/>
</dbReference>
<accession>C4V294</accession>
<comment type="function">
    <text evidence="6 8">Binds together with bS18 to 16S ribosomal RNA.</text>
</comment>
<evidence type="ECO:0000313" key="10">
    <source>
        <dbReference type="Proteomes" id="UP000005309"/>
    </source>
</evidence>
<dbReference type="GO" id="GO:0005737">
    <property type="term" value="C:cytoplasm"/>
    <property type="evidence" value="ECO:0007669"/>
    <property type="project" value="UniProtKB-ARBA"/>
</dbReference>
<dbReference type="PROSITE" id="PS01048">
    <property type="entry name" value="RIBOSOMAL_S6"/>
    <property type="match status" value="1"/>
</dbReference>
<dbReference type="EMBL" id="ACLA01000010">
    <property type="protein sequence ID" value="EEQ48908.1"/>
    <property type="molecule type" value="Genomic_DNA"/>
</dbReference>
<dbReference type="CDD" id="cd00473">
    <property type="entry name" value="bS6"/>
    <property type="match status" value="1"/>
</dbReference>
<dbReference type="InterPro" id="IPR035980">
    <property type="entry name" value="Ribosomal_bS6_sf"/>
</dbReference>
<dbReference type="GO" id="GO:1990904">
    <property type="term" value="C:ribonucleoprotein complex"/>
    <property type="evidence" value="ECO:0007669"/>
    <property type="project" value="UniProtKB-KW"/>
</dbReference>
<evidence type="ECO:0000256" key="6">
    <source>
        <dbReference type="ARBA" id="ARBA00035104"/>
    </source>
</evidence>
<protein>
    <recommendedName>
        <fullName evidence="7 8">Small ribosomal subunit protein bS6</fullName>
    </recommendedName>
</protein>
<evidence type="ECO:0000256" key="8">
    <source>
        <dbReference type="HAMAP-Rule" id="MF_00360"/>
    </source>
</evidence>
<dbReference type="InterPro" id="IPR020814">
    <property type="entry name" value="Ribosomal_S6_plastid/chlpt"/>
</dbReference>
<reference evidence="9 10" key="1">
    <citation type="submission" date="2009-04" db="EMBL/GenBank/DDBJ databases">
        <authorList>
            <person name="Qin X."/>
            <person name="Bachman B."/>
            <person name="Battles P."/>
            <person name="Bell A."/>
            <person name="Bess C."/>
            <person name="Bickham C."/>
            <person name="Chaboub L."/>
            <person name="Chen D."/>
            <person name="Coyle M."/>
            <person name="Deiros D.R."/>
            <person name="Dinh H."/>
            <person name="Forbes L."/>
            <person name="Fowler G."/>
            <person name="Francisco L."/>
            <person name="Fu Q."/>
            <person name="Gubbala S."/>
            <person name="Hale W."/>
            <person name="Han Y."/>
            <person name="Hemphill L."/>
            <person name="Highlander S.K."/>
            <person name="Hirani K."/>
            <person name="Hogues M."/>
            <person name="Jackson L."/>
            <person name="Jakkamsetti A."/>
            <person name="Javaid M."/>
            <person name="Jiang H."/>
            <person name="Korchina V."/>
            <person name="Kovar C."/>
            <person name="Lara F."/>
            <person name="Lee S."/>
            <person name="Mata R."/>
            <person name="Mathew T."/>
            <person name="Moen C."/>
            <person name="Morales K."/>
            <person name="Munidasa M."/>
            <person name="Nazareth L."/>
            <person name="Ngo R."/>
            <person name="Nguyen L."/>
            <person name="Okwuonu G."/>
            <person name="Ongeri F."/>
            <person name="Patil S."/>
            <person name="Petrosino J."/>
            <person name="Pham C."/>
            <person name="Pham P."/>
            <person name="Pu L.-L."/>
            <person name="Puazo M."/>
            <person name="Raj R."/>
            <person name="Reid J."/>
            <person name="Rouhana J."/>
            <person name="Saada N."/>
            <person name="Shang Y."/>
            <person name="Simmons D."/>
            <person name="Thornton R."/>
            <person name="Warren J."/>
            <person name="Weissenberger G."/>
            <person name="Zhang J."/>
            <person name="Zhang L."/>
            <person name="Zhou C."/>
            <person name="Zhu D."/>
            <person name="Muzny D."/>
            <person name="Worley K."/>
            <person name="Gibbs R."/>
        </authorList>
    </citation>
    <scope>NUCLEOTIDE SEQUENCE [LARGE SCALE GENOMIC DNA]</scope>
    <source>
        <strain evidence="9 10">ATCC 43531</strain>
    </source>
</reference>
<dbReference type="eggNOG" id="COG0360">
    <property type="taxonomic scope" value="Bacteria"/>
</dbReference>
<dbReference type="Proteomes" id="UP000005309">
    <property type="component" value="Unassembled WGS sequence"/>
</dbReference>
<evidence type="ECO:0000256" key="7">
    <source>
        <dbReference type="ARBA" id="ARBA00035294"/>
    </source>
</evidence>
<dbReference type="GO" id="GO:0070181">
    <property type="term" value="F:small ribosomal subunit rRNA binding"/>
    <property type="evidence" value="ECO:0007669"/>
    <property type="project" value="TreeGrafter"/>
</dbReference>
<dbReference type="GO" id="GO:0006412">
    <property type="term" value="P:translation"/>
    <property type="evidence" value="ECO:0007669"/>
    <property type="project" value="UniProtKB-UniRule"/>
</dbReference>
<dbReference type="InterPro" id="IPR014717">
    <property type="entry name" value="Transl_elong_EF1B/ribsomal_bS6"/>
</dbReference>
<dbReference type="InterPro" id="IPR000529">
    <property type="entry name" value="Ribosomal_bS6"/>
</dbReference>
<dbReference type="GO" id="GO:0005840">
    <property type="term" value="C:ribosome"/>
    <property type="evidence" value="ECO:0007669"/>
    <property type="project" value="UniProtKB-KW"/>
</dbReference>
<keyword evidence="10" id="KW-1185">Reference proteome</keyword>